<dbReference type="PANTHER" id="PTHR13789">
    <property type="entry name" value="MONOOXYGENASE"/>
    <property type="match status" value="1"/>
</dbReference>
<dbReference type="EMBL" id="VFPH01000002">
    <property type="protein sequence ID" value="TQM37485.1"/>
    <property type="molecule type" value="Genomic_DNA"/>
</dbReference>
<dbReference type="PANTHER" id="PTHR13789:SF268">
    <property type="entry name" value="5-METHYLPHENAZINE-1-CARBOXYLATE 1-MONOOXYGENASE"/>
    <property type="match status" value="1"/>
</dbReference>
<evidence type="ECO:0000259" key="3">
    <source>
        <dbReference type="Pfam" id="PF01494"/>
    </source>
</evidence>
<gene>
    <name evidence="4" type="ORF">FB388_4699</name>
</gene>
<evidence type="ECO:0000256" key="1">
    <source>
        <dbReference type="ARBA" id="ARBA00023002"/>
    </source>
</evidence>
<keyword evidence="2" id="KW-0503">Monooxygenase</keyword>
<evidence type="ECO:0000313" key="5">
    <source>
        <dbReference type="Proteomes" id="UP000319818"/>
    </source>
</evidence>
<dbReference type="GO" id="GO:0004497">
    <property type="term" value="F:monooxygenase activity"/>
    <property type="evidence" value="ECO:0007669"/>
    <property type="project" value="UniProtKB-KW"/>
</dbReference>
<comment type="caution">
    <text evidence="4">The sequence shown here is derived from an EMBL/GenBank/DDBJ whole genome shotgun (WGS) entry which is preliminary data.</text>
</comment>
<reference evidence="4 5" key="1">
    <citation type="submission" date="2019-06" db="EMBL/GenBank/DDBJ databases">
        <title>Sequencing the genomes of 1000 actinobacteria strains.</title>
        <authorList>
            <person name="Klenk H.-P."/>
        </authorList>
    </citation>
    <scope>NUCLEOTIDE SEQUENCE [LARGE SCALE GENOMIC DNA]</scope>
    <source>
        <strain evidence="4 5">DSM 45511</strain>
    </source>
</reference>
<dbReference type="Gene3D" id="3.30.9.30">
    <property type="match status" value="1"/>
</dbReference>
<sequence length="446" mass="47875">MKSIGDGTGDSSVSVFRRFQTAEAGSARPPAPLASVIVKVLIVGAGIAGLATALFLHDSGIECEVYERSPEIRELGVGINALPLAVGPLAGLGLLDALDEVAVRTKELFYCHRLGQVIMHRQCGIDAGFDVPQLSVHRGRLQGVLLRAVQERLGPGAVHTGHRFAGFEQDGDGVRVRFTAPDGEPLGERSGDVLIGADGIHSTVRATFFPEEGPPRWNGVLMWRGATDWPPFLTGRSMIVAGGNAAKLVLYPIGRGGSPETVLTNWAICIRTGEPGDPPRRREDWSRTGDRAELAPHVERFHTPHLDLPGLVAATPEFYEYPMCDRDPLPRWSHGRVTLLGDAAHPMYPMGSNGAGQAVLDAVALTRHLTSGADPETALTAYQDERLPATSEIVLRNRIGGPEMVIDEVERRAPDGFDRLDDVIDPAELESIVKSYAAASVAAPRS</sequence>
<evidence type="ECO:0000313" key="4">
    <source>
        <dbReference type="EMBL" id="TQM37485.1"/>
    </source>
</evidence>
<dbReference type="Gene3D" id="3.50.50.60">
    <property type="entry name" value="FAD/NAD(P)-binding domain"/>
    <property type="match status" value="1"/>
</dbReference>
<dbReference type="Proteomes" id="UP000319818">
    <property type="component" value="Unassembled WGS sequence"/>
</dbReference>
<keyword evidence="1" id="KW-0560">Oxidoreductase</keyword>
<dbReference type="InterPro" id="IPR002938">
    <property type="entry name" value="FAD-bd"/>
</dbReference>
<proteinExistence type="predicted"/>
<organism evidence="4 5">
    <name type="scientific">Pseudonocardia cypriaca</name>
    <dbReference type="NCBI Taxonomy" id="882449"/>
    <lineage>
        <taxon>Bacteria</taxon>
        <taxon>Bacillati</taxon>
        <taxon>Actinomycetota</taxon>
        <taxon>Actinomycetes</taxon>
        <taxon>Pseudonocardiales</taxon>
        <taxon>Pseudonocardiaceae</taxon>
        <taxon>Pseudonocardia</taxon>
    </lineage>
</organism>
<keyword evidence="5" id="KW-1185">Reference proteome</keyword>
<name>A0A543FUH0_9PSEU</name>
<feature type="domain" description="FAD-binding" evidence="3">
    <location>
        <begin position="38"/>
        <end position="394"/>
    </location>
</feature>
<dbReference type="InterPro" id="IPR050493">
    <property type="entry name" value="FAD-dep_Monooxygenase_BioMet"/>
</dbReference>
<dbReference type="NCBIfam" id="NF005720">
    <property type="entry name" value="PRK07538.1"/>
    <property type="match status" value="1"/>
</dbReference>
<dbReference type="Pfam" id="PF01494">
    <property type="entry name" value="FAD_binding_3"/>
    <property type="match status" value="1"/>
</dbReference>
<dbReference type="SUPFAM" id="SSF54373">
    <property type="entry name" value="FAD-linked reductases, C-terminal domain"/>
    <property type="match status" value="1"/>
</dbReference>
<dbReference type="InterPro" id="IPR036188">
    <property type="entry name" value="FAD/NAD-bd_sf"/>
</dbReference>
<protein>
    <submittedName>
        <fullName evidence="4">2-polyprenyl-6-methoxyphenol hydroxylase-like FAD-dependent oxidoreductase</fullName>
    </submittedName>
</protein>
<dbReference type="PRINTS" id="PR00420">
    <property type="entry name" value="RNGMNOXGNASE"/>
</dbReference>
<accession>A0A543FUH0</accession>
<evidence type="ECO:0000256" key="2">
    <source>
        <dbReference type="ARBA" id="ARBA00023033"/>
    </source>
</evidence>
<dbReference type="AlphaFoldDB" id="A0A543FUH0"/>
<dbReference type="SUPFAM" id="SSF51905">
    <property type="entry name" value="FAD/NAD(P)-binding domain"/>
    <property type="match status" value="1"/>
</dbReference>
<dbReference type="GO" id="GO:0071949">
    <property type="term" value="F:FAD binding"/>
    <property type="evidence" value="ECO:0007669"/>
    <property type="project" value="InterPro"/>
</dbReference>